<gene>
    <name evidence="8" type="primary">fghA</name>
    <name evidence="8" type="ORF">CEQ48_14580</name>
</gene>
<dbReference type="InterPro" id="IPR000801">
    <property type="entry name" value="Esterase-like"/>
</dbReference>
<protein>
    <recommendedName>
        <fullName evidence="5 7">S-formylglutathione hydrolase</fullName>
        <ecNumber evidence="5 7">3.1.2.12</ecNumber>
    </recommendedName>
</protein>
<dbReference type="EC" id="3.1.2.12" evidence="5 7"/>
<evidence type="ECO:0000256" key="6">
    <source>
        <dbReference type="PIRSR" id="PIRSR614186-1"/>
    </source>
</evidence>
<reference evidence="9" key="1">
    <citation type="journal article" date="2017" name="Genome Announc.">
        <title>Complete Genome Sequence of Vibrio sp. Strain 2521-89, a Close Relative of Vibrio cholerae Isolated from Lake Water in New Mexico, USA.</title>
        <authorList>
            <person name="Liang K."/>
            <person name="Orata F.D."/>
            <person name="Winkjer N.S."/>
            <person name="Rowe L.A."/>
            <person name="Tarr C.L."/>
            <person name="Boucher Y."/>
        </authorList>
    </citation>
    <scope>NUCLEOTIDE SEQUENCE [LARGE SCALE GENOMIC DNA]</scope>
    <source>
        <strain evidence="9">2521-89</strain>
    </source>
</reference>
<evidence type="ECO:0000256" key="5">
    <source>
        <dbReference type="NCBIfam" id="TIGR02821"/>
    </source>
</evidence>
<dbReference type="Pfam" id="PF00756">
    <property type="entry name" value="Esterase"/>
    <property type="match status" value="1"/>
</dbReference>
<dbReference type="AlphaFoldDB" id="A0AAU8WHG5"/>
<evidence type="ECO:0000313" key="9">
    <source>
        <dbReference type="Proteomes" id="UP000198371"/>
    </source>
</evidence>
<evidence type="ECO:0000256" key="7">
    <source>
        <dbReference type="RuleBase" id="RU363068"/>
    </source>
</evidence>
<evidence type="ECO:0000256" key="2">
    <source>
        <dbReference type="ARBA" id="ARBA00022487"/>
    </source>
</evidence>
<evidence type="ECO:0000313" key="8">
    <source>
        <dbReference type="EMBL" id="ASK55948.1"/>
    </source>
</evidence>
<dbReference type="EMBL" id="CP022353">
    <property type="protein sequence ID" value="ASK55948.1"/>
    <property type="molecule type" value="Genomic_DNA"/>
</dbReference>
<evidence type="ECO:0000256" key="1">
    <source>
        <dbReference type="ARBA" id="ARBA00005622"/>
    </source>
</evidence>
<dbReference type="GO" id="GO:0052689">
    <property type="term" value="F:carboxylic ester hydrolase activity"/>
    <property type="evidence" value="ECO:0007669"/>
    <property type="project" value="UniProtKB-KW"/>
</dbReference>
<sequence length="281" mass="32107">MVLTHLSQSRVFQGWHKQYQHRSEVLNCMMRFSIFLPPQATNNHKVPVLYWLSGLTCNDENFMQKAAAFEKAAELGLAIVAADTSPRGEGVADDPDGQYDLGLGAGFYLNATQQPWKRHYQMYDYIAYELPKLIEENFPVTQKKAIAGHSMGGHGALTIGLRNQGHYCSISAFSPICHPINAPWGQKAFRHYLGENTEDWQQYDTVQLLKTQPLELPILIDQGMADPFLEEQLQIEALKQVIPSETKKIEIRQQPGYDHSYFFIQSFIAEHLTFHWQHLSV</sequence>
<feature type="active site" description="Charge relay system" evidence="6">
    <location>
        <position position="226"/>
    </location>
</feature>
<keyword evidence="9" id="KW-1185">Reference proteome</keyword>
<dbReference type="PANTHER" id="PTHR10061">
    <property type="entry name" value="S-FORMYLGLUTATHIONE HYDROLASE"/>
    <property type="match status" value="1"/>
</dbReference>
<comment type="catalytic activity">
    <reaction evidence="4 7">
        <text>S-formylglutathione + H2O = formate + glutathione + H(+)</text>
        <dbReference type="Rhea" id="RHEA:14961"/>
        <dbReference type="ChEBI" id="CHEBI:15377"/>
        <dbReference type="ChEBI" id="CHEBI:15378"/>
        <dbReference type="ChEBI" id="CHEBI:15740"/>
        <dbReference type="ChEBI" id="CHEBI:57688"/>
        <dbReference type="ChEBI" id="CHEBI:57925"/>
        <dbReference type="EC" id="3.1.2.12"/>
    </reaction>
</comment>
<reference evidence="8 9" key="2">
    <citation type="submission" date="2017-06" db="EMBL/GenBank/DDBJ databases">
        <title>Complete genome sequence of Vibrio sp. 2521-89, a close relative of Vibrio cholerae isolated from lake water in New Mexico, USA.</title>
        <authorList>
            <person name="Liang K."/>
            <person name="Orata F.D."/>
            <person name="Winkjer N.S."/>
            <person name="Tarr C.L."/>
            <person name="Boucher Y."/>
        </authorList>
    </citation>
    <scope>NUCLEOTIDE SEQUENCE [LARGE SCALE GENOMIC DNA]</scope>
    <source>
        <strain evidence="8 9">2521-89</strain>
    </source>
</reference>
<evidence type="ECO:0000256" key="3">
    <source>
        <dbReference type="ARBA" id="ARBA00022801"/>
    </source>
</evidence>
<dbReference type="InterPro" id="IPR029058">
    <property type="entry name" value="AB_hydrolase_fold"/>
</dbReference>
<feature type="active site" description="Charge relay system" evidence="6">
    <location>
        <position position="259"/>
    </location>
</feature>
<dbReference type="PANTHER" id="PTHR10061:SF1">
    <property type="entry name" value="S-FORMYLGLUTATHIONE HYDROLASE YEIG"/>
    <property type="match status" value="1"/>
</dbReference>
<dbReference type="GO" id="GO:0018738">
    <property type="term" value="F:S-formylglutathione hydrolase activity"/>
    <property type="evidence" value="ECO:0007669"/>
    <property type="project" value="UniProtKB-UniRule"/>
</dbReference>
<dbReference type="Gene3D" id="3.40.50.1820">
    <property type="entry name" value="alpha/beta hydrolase"/>
    <property type="match status" value="1"/>
</dbReference>
<dbReference type="RefSeq" id="WP_089071745.1">
    <property type="nucleotide sequence ID" value="NZ_CAWNWL010000052.1"/>
</dbReference>
<accession>A0AAU8WHG5</accession>
<name>A0AAU8WHG5_9VIBR</name>
<comment type="function">
    <text evidence="7">Serine hydrolase involved in the detoxification of formaldehyde.</text>
</comment>
<organism evidence="8 9">
    <name type="scientific">Vibrio tarriae</name>
    <dbReference type="NCBI Taxonomy" id="2014742"/>
    <lineage>
        <taxon>Bacteria</taxon>
        <taxon>Pseudomonadati</taxon>
        <taxon>Pseudomonadota</taxon>
        <taxon>Gammaproteobacteria</taxon>
        <taxon>Vibrionales</taxon>
        <taxon>Vibrionaceae</taxon>
        <taxon>Vibrio</taxon>
    </lineage>
</organism>
<dbReference type="InterPro" id="IPR014186">
    <property type="entry name" value="S-formylglutathione_hydrol"/>
</dbReference>
<feature type="active site" description="Charge relay system" evidence="6">
    <location>
        <position position="150"/>
    </location>
</feature>
<proteinExistence type="inferred from homology"/>
<dbReference type="GeneID" id="88784897"/>
<dbReference type="KEGG" id="vti:CEQ48_14580"/>
<dbReference type="FunFam" id="3.40.50.1820:FF:000002">
    <property type="entry name" value="S-formylglutathione hydrolase"/>
    <property type="match status" value="1"/>
</dbReference>
<keyword evidence="2 7" id="KW-0719">Serine esterase</keyword>
<dbReference type="GO" id="GO:0005829">
    <property type="term" value="C:cytosol"/>
    <property type="evidence" value="ECO:0007669"/>
    <property type="project" value="TreeGrafter"/>
</dbReference>
<dbReference type="Proteomes" id="UP000198371">
    <property type="component" value="Chromosome 1"/>
</dbReference>
<dbReference type="NCBIfam" id="TIGR02821">
    <property type="entry name" value="fghA_ester_D"/>
    <property type="match status" value="1"/>
</dbReference>
<evidence type="ECO:0000256" key="4">
    <source>
        <dbReference type="ARBA" id="ARBA00047590"/>
    </source>
</evidence>
<keyword evidence="3 7" id="KW-0378">Hydrolase</keyword>
<comment type="similarity">
    <text evidence="1 7">Belongs to the esterase D family.</text>
</comment>
<dbReference type="SUPFAM" id="SSF53474">
    <property type="entry name" value="alpha/beta-Hydrolases"/>
    <property type="match status" value="1"/>
</dbReference>
<dbReference type="GO" id="GO:0046294">
    <property type="term" value="P:formaldehyde catabolic process"/>
    <property type="evidence" value="ECO:0007669"/>
    <property type="project" value="InterPro"/>
</dbReference>